<keyword evidence="3" id="KW-1185">Reference proteome</keyword>
<gene>
    <name evidence="2" type="ORF">RPIT_11700</name>
</gene>
<dbReference type="CDD" id="cd23763">
    <property type="entry name" value="ASKHA_ATPase_ROK"/>
    <property type="match status" value="1"/>
</dbReference>
<dbReference type="Proteomes" id="UP000188324">
    <property type="component" value="Chromosome"/>
</dbReference>
<dbReference type="OrthoDB" id="849313at2"/>
<sequence length="294" mass="30878">MYPVLEVGGTHVTAALVDLAPPHVAHAERVEIDSSADAETLLKSFTAAVAGLGDEARAKPLVVAIPGPFDYDRGIGDFEGVAKFGSLRGVRVGDELARRLGSGSVTFLNDVTAYGIGQYELLGRPRRMVALTLGTGVGSVFLQDGSPVTAGPGVPPNGWVYLLEHDGRPIEETFSRRAIIAAHAAASGQELDVHEIADQARSGDPTAVHTLSAAYASLAETLAPYLIAFETDLLVVGGSIARSWDLILRWFEPSVMSHFHHLDVQAPRILPGAVGETAALIGAARYGAGAATRR</sequence>
<evidence type="ECO:0000313" key="3">
    <source>
        <dbReference type="Proteomes" id="UP000188324"/>
    </source>
</evidence>
<dbReference type="Gene3D" id="3.30.420.40">
    <property type="match status" value="2"/>
</dbReference>
<dbReference type="PANTHER" id="PTHR18964">
    <property type="entry name" value="ROK (REPRESSOR, ORF, KINASE) FAMILY"/>
    <property type="match status" value="1"/>
</dbReference>
<evidence type="ECO:0000313" key="2">
    <source>
        <dbReference type="EMBL" id="AQP45380.1"/>
    </source>
</evidence>
<dbReference type="InterPro" id="IPR043129">
    <property type="entry name" value="ATPase_NBD"/>
</dbReference>
<name>A0A1Q2CH46_9ACTN</name>
<dbReference type="SUPFAM" id="SSF53067">
    <property type="entry name" value="Actin-like ATPase domain"/>
    <property type="match status" value="1"/>
</dbReference>
<comment type="similarity">
    <text evidence="1">Belongs to the ROK (NagC/XylR) family.</text>
</comment>
<dbReference type="STRING" id="1610493.RPIT_11700"/>
<proteinExistence type="inferred from homology"/>
<accession>A0A1Q2CH46</accession>
<protein>
    <submittedName>
        <fullName evidence="2">Uncharacterized protein</fullName>
    </submittedName>
</protein>
<dbReference type="AlphaFoldDB" id="A0A1Q2CH46"/>
<dbReference type="Pfam" id="PF00480">
    <property type="entry name" value="ROK"/>
    <property type="match status" value="1"/>
</dbReference>
<organism evidence="2 3">
    <name type="scientific">Tessaracoccus flavus</name>
    <dbReference type="NCBI Taxonomy" id="1610493"/>
    <lineage>
        <taxon>Bacteria</taxon>
        <taxon>Bacillati</taxon>
        <taxon>Actinomycetota</taxon>
        <taxon>Actinomycetes</taxon>
        <taxon>Propionibacteriales</taxon>
        <taxon>Propionibacteriaceae</taxon>
        <taxon>Tessaracoccus</taxon>
    </lineage>
</organism>
<dbReference type="RefSeq" id="WP_077343420.1">
    <property type="nucleotide sequence ID" value="NZ_CP019605.1"/>
</dbReference>
<dbReference type="PANTHER" id="PTHR18964:SF169">
    <property type="entry name" value="N-ACETYLMANNOSAMINE KINASE"/>
    <property type="match status" value="1"/>
</dbReference>
<dbReference type="KEGG" id="tfl:RPIT_11700"/>
<reference evidence="2 3" key="1">
    <citation type="journal article" date="2016" name="Int. J. Syst. Evol. Microbiol.">
        <title>Tessaracoccus flavus sp. nov., isolated from the drainage system of a lindane-producing factory.</title>
        <authorList>
            <person name="Kumari R."/>
            <person name="Singh P."/>
            <person name="Schumann P."/>
            <person name="Lal R."/>
        </authorList>
    </citation>
    <scope>NUCLEOTIDE SEQUENCE [LARGE SCALE GENOMIC DNA]</scope>
    <source>
        <strain evidence="2 3">RP1T</strain>
    </source>
</reference>
<dbReference type="EMBL" id="CP019605">
    <property type="protein sequence ID" value="AQP45380.1"/>
    <property type="molecule type" value="Genomic_DNA"/>
</dbReference>
<dbReference type="InterPro" id="IPR000600">
    <property type="entry name" value="ROK"/>
</dbReference>
<evidence type="ECO:0000256" key="1">
    <source>
        <dbReference type="ARBA" id="ARBA00006479"/>
    </source>
</evidence>